<dbReference type="Pfam" id="PF01476">
    <property type="entry name" value="LysM"/>
    <property type="match status" value="1"/>
</dbReference>
<dbReference type="CDD" id="cd00118">
    <property type="entry name" value="LysM"/>
    <property type="match status" value="1"/>
</dbReference>
<dbReference type="RefSeq" id="WP_057787457.1">
    <property type="nucleotide sequence ID" value="NZ_JQCD01000024.1"/>
</dbReference>
<reference evidence="2 3" key="1">
    <citation type="journal article" date="2015" name="Genome Announc.">
        <title>Expanding the biotechnology potential of lactobacilli through comparative genomics of 213 strains and associated genera.</title>
        <authorList>
            <person name="Sun Z."/>
            <person name="Harris H.M."/>
            <person name="McCann A."/>
            <person name="Guo C."/>
            <person name="Argimon S."/>
            <person name="Zhang W."/>
            <person name="Yang X."/>
            <person name="Jeffery I.B."/>
            <person name="Cooney J.C."/>
            <person name="Kagawa T.F."/>
            <person name="Liu W."/>
            <person name="Song Y."/>
            <person name="Salvetti E."/>
            <person name="Wrobel A."/>
            <person name="Rasinkangas P."/>
            <person name="Parkhill J."/>
            <person name="Rea M.C."/>
            <person name="O'Sullivan O."/>
            <person name="Ritari J."/>
            <person name="Douillard F.P."/>
            <person name="Paul Ross R."/>
            <person name="Yang R."/>
            <person name="Briner A.E."/>
            <person name="Felis G.E."/>
            <person name="de Vos W.M."/>
            <person name="Barrangou R."/>
            <person name="Klaenhammer T.R."/>
            <person name="Caufield P.W."/>
            <person name="Cui Y."/>
            <person name="Zhang H."/>
            <person name="O'Toole P.W."/>
        </authorList>
    </citation>
    <scope>NUCLEOTIDE SEQUENCE [LARGE SCALE GENOMIC DNA]</scope>
    <source>
        <strain evidence="2 3">DSM 20014</strain>
    </source>
</reference>
<dbReference type="InterPro" id="IPR036779">
    <property type="entry name" value="LysM_dom_sf"/>
</dbReference>
<dbReference type="OrthoDB" id="2329027at2"/>
<organism evidence="2 3">
    <name type="scientific">Weissella minor</name>
    <dbReference type="NCBI Taxonomy" id="1620"/>
    <lineage>
        <taxon>Bacteria</taxon>
        <taxon>Bacillati</taxon>
        <taxon>Bacillota</taxon>
        <taxon>Bacilli</taxon>
        <taxon>Lactobacillales</taxon>
        <taxon>Lactobacillaceae</taxon>
        <taxon>Weissella</taxon>
    </lineage>
</organism>
<evidence type="ECO:0000313" key="2">
    <source>
        <dbReference type="EMBL" id="KRN76777.1"/>
    </source>
</evidence>
<dbReference type="PATRIC" id="fig|1620.3.peg.289"/>
<sequence>MKIKQAVVVTTTSAAGILGATGVASADQVTVKAGDTLASIAQETGSSIDVLASINNIQDQNMIFVGEVLQTTGNASANQAPAAQASVEQAATTVSPVSVDDISSQVAAAPTQAPASSGSTYDQFIANGGTAAMWNTIVMPESEGNPNAVSPNGYRGLGQTKEGWGTGSVAEQTQGMINYANSRYGSIDGALAFRDANGWW</sequence>
<dbReference type="SUPFAM" id="SSF53955">
    <property type="entry name" value="Lysozyme-like"/>
    <property type="match status" value="1"/>
</dbReference>
<dbReference type="InterPro" id="IPR023346">
    <property type="entry name" value="Lysozyme-like_dom_sf"/>
</dbReference>
<dbReference type="PROSITE" id="PS51782">
    <property type="entry name" value="LYSM"/>
    <property type="match status" value="1"/>
</dbReference>
<comment type="caution">
    <text evidence="2">The sequence shown here is derived from an EMBL/GenBank/DDBJ whole genome shotgun (WGS) entry which is preliminary data.</text>
</comment>
<name>A0A0R2JHF2_9LACO</name>
<evidence type="ECO:0000313" key="3">
    <source>
        <dbReference type="Proteomes" id="UP000051673"/>
    </source>
</evidence>
<feature type="domain" description="LysM" evidence="1">
    <location>
        <begin position="27"/>
        <end position="71"/>
    </location>
</feature>
<dbReference type="SMART" id="SM00257">
    <property type="entry name" value="LysM"/>
    <property type="match status" value="1"/>
</dbReference>
<dbReference type="EMBL" id="JQCD01000024">
    <property type="protein sequence ID" value="KRN76777.1"/>
    <property type="molecule type" value="Genomic_DNA"/>
</dbReference>
<keyword evidence="3" id="KW-1185">Reference proteome</keyword>
<proteinExistence type="predicted"/>
<dbReference type="SUPFAM" id="SSF54106">
    <property type="entry name" value="LysM domain"/>
    <property type="match status" value="1"/>
</dbReference>
<protein>
    <submittedName>
        <fullName evidence="2">Peptidoglycan-binding protein</fullName>
    </submittedName>
</protein>
<gene>
    <name evidence="2" type="ORF">IV67_GL000284</name>
</gene>
<dbReference type="Gene3D" id="3.10.350.10">
    <property type="entry name" value="LysM domain"/>
    <property type="match status" value="1"/>
</dbReference>
<dbReference type="InterPro" id="IPR018392">
    <property type="entry name" value="LysM"/>
</dbReference>
<evidence type="ECO:0000259" key="1">
    <source>
        <dbReference type="PROSITE" id="PS51782"/>
    </source>
</evidence>
<dbReference type="Proteomes" id="UP000051673">
    <property type="component" value="Unassembled WGS sequence"/>
</dbReference>
<accession>A0A0R2JHF2</accession>
<dbReference type="STRING" id="1620.IV67_GL000284"/>
<dbReference type="AlphaFoldDB" id="A0A0R2JHF2"/>